<feature type="transmembrane region" description="Helical" evidence="5">
    <location>
        <begin position="201"/>
        <end position="221"/>
    </location>
</feature>
<dbReference type="Proteomes" id="UP000694853">
    <property type="component" value="Unplaced"/>
</dbReference>
<sequence>MSQTQASTCSGGANIEVGATTILLSSKYRKKWRVLYTATGIVISLTKRGNYESPPSPLSSVPYTSLPASEPPARTSSVKSCVAIDVAPDTEEVKEEEDAEGHIRKNIERIVKEEDLKSLHNLGGVDLISSVLLRQRQHSEGDGNRNMLESTIPILGTSFCSFLLMNCKCNGYTILMLLIAAGLSFAIELKQEGPKYGWHDGFAIVFSVFLLVGGNSVANFWRERKMLKLAKRRNKLEFTVERGEESLEGVPLSDIMVLDKVCLRQGDEVPADGLLVSDDILELAEATKSKRGNPFLVSGSKVIRGQGWMLVTSVGSSLSYNPKRGGLLETLIEKPISYIDKSALLISVVITLVVFIRLICLKDGGNSGLPEMKGKVSVGLLMEILERVFLRPHGRVSILTGLVTFAILFVQHGMPLMVTISLKCQIDRVVSNQEAVLNDLSSFPTMGLVTVICIDASGGLMSNPKEVSRIWMGEKDIMSKVEEAETDQVVLDMLKQGVGLSVLNPELSLTPMCHPLVSWAKTNWEMDMKSFTEKFVIVKHSKLDSDKECSRVLAREIRCNEQVLHLHWSGTASTILEKCSSYYDSEGACHAMENQKIKFGQVIKEMEDDGLKSIAFAYRKTDAEELEQDELILLGVIGIKSTCQKSIKPALENLRKTVQIKLISRDDDILAVKGIACELGIEVPPDGIELEGEELQDLNEEARLHKMDGVLVMGSFHLKDLLLMIQEWQKNGEVVAFIGTRMMTNHTSILEEADVGIVHDSLGRIVDRDCFGISMQCFCALEPIVKAGRSIYHNIQKFIQLQLTCTISGLVISLITTISTGDSPLTAFQLIWVNVVMNILGGQMMVMELTSEEQLAKKPSQCRNQSIITKEIWKNIVIQVLYQVSVSIILEFGGHVMDREKHVRKTMIFNTFLLCQLANQLNTMQLLKLKHTQIVLQNYYFLVAFGGCLLMQVLMIEYAKGLSDCMRLNATGWAICVLVGAFSWVFAWLLERILAFILSTNSASQSMTSPSFYLYPAFPFLMFLLFPLGLIFGHFGIKMAFR</sequence>
<protein>
    <submittedName>
        <fullName evidence="8">Calcium-transporting ATPase 13, plasma membrane-type isoform X1</fullName>
    </submittedName>
</protein>
<evidence type="ECO:0000313" key="7">
    <source>
        <dbReference type="Proteomes" id="UP000694853"/>
    </source>
</evidence>
<feature type="transmembrane region" description="Helical" evidence="5">
    <location>
        <begin position="830"/>
        <end position="850"/>
    </location>
</feature>
<dbReference type="InterPro" id="IPR023214">
    <property type="entry name" value="HAD_sf"/>
</dbReference>
<dbReference type="Gene3D" id="2.70.150.10">
    <property type="entry name" value="Calcium-transporting ATPase, cytoplasmic transduction domain A"/>
    <property type="match status" value="1"/>
</dbReference>
<feature type="transmembrane region" description="Helical" evidence="5">
    <location>
        <begin position="970"/>
        <end position="990"/>
    </location>
</feature>
<dbReference type="GO" id="GO:0046872">
    <property type="term" value="F:metal ion binding"/>
    <property type="evidence" value="ECO:0007669"/>
    <property type="project" value="UniProtKB-KW"/>
</dbReference>
<dbReference type="Gene3D" id="1.20.1110.10">
    <property type="entry name" value="Calcium-transporting ATPase, transmembrane domain"/>
    <property type="match status" value="2"/>
</dbReference>
<organism evidence="7 8">
    <name type="scientific">Abrus precatorius</name>
    <name type="common">Indian licorice</name>
    <name type="synonym">Glycine abrus</name>
    <dbReference type="NCBI Taxonomy" id="3816"/>
    <lineage>
        <taxon>Eukaryota</taxon>
        <taxon>Viridiplantae</taxon>
        <taxon>Streptophyta</taxon>
        <taxon>Embryophyta</taxon>
        <taxon>Tracheophyta</taxon>
        <taxon>Spermatophyta</taxon>
        <taxon>Magnoliopsida</taxon>
        <taxon>eudicotyledons</taxon>
        <taxon>Gunneridae</taxon>
        <taxon>Pentapetalae</taxon>
        <taxon>rosids</taxon>
        <taxon>fabids</taxon>
        <taxon>Fabales</taxon>
        <taxon>Fabaceae</taxon>
        <taxon>Papilionoideae</taxon>
        <taxon>50 kb inversion clade</taxon>
        <taxon>NPAAA clade</taxon>
        <taxon>indigoferoid/millettioid clade</taxon>
        <taxon>Abreae</taxon>
        <taxon>Abrus</taxon>
    </lineage>
</organism>
<evidence type="ECO:0000256" key="1">
    <source>
        <dbReference type="ARBA" id="ARBA00022723"/>
    </source>
</evidence>
<reference evidence="8" key="2">
    <citation type="submission" date="2025-08" db="UniProtKB">
        <authorList>
            <consortium name="RefSeq"/>
        </authorList>
    </citation>
    <scope>IDENTIFICATION</scope>
    <source>
        <tissue evidence="8">Young leaves</tissue>
    </source>
</reference>
<dbReference type="SUPFAM" id="SSF81653">
    <property type="entry name" value="Calcium ATPase, transduction domain A"/>
    <property type="match status" value="1"/>
</dbReference>
<dbReference type="PANTHER" id="PTHR24093">
    <property type="entry name" value="CATION TRANSPORTING ATPASE"/>
    <property type="match status" value="1"/>
</dbReference>
<keyword evidence="1" id="KW-0479">Metal-binding</keyword>
<dbReference type="InterPro" id="IPR023298">
    <property type="entry name" value="ATPase_P-typ_TM_dom_sf"/>
</dbReference>
<feature type="transmembrane region" description="Helical" evidence="5">
    <location>
        <begin position="396"/>
        <end position="418"/>
    </location>
</feature>
<keyword evidence="5" id="KW-0472">Membrane</keyword>
<dbReference type="FunFam" id="1.20.1110.10:FF:000126">
    <property type="match status" value="1"/>
</dbReference>
<dbReference type="InterPro" id="IPR006068">
    <property type="entry name" value="ATPase_P-typ_cation-transptr_C"/>
</dbReference>
<dbReference type="Pfam" id="PF13246">
    <property type="entry name" value="Cation_ATPase"/>
    <property type="match status" value="1"/>
</dbReference>
<accession>A0A8B8JIQ5</accession>
<evidence type="ECO:0000259" key="6">
    <source>
        <dbReference type="Pfam" id="PF00689"/>
    </source>
</evidence>
<feature type="transmembrane region" description="Helical" evidence="5">
    <location>
        <begin position="342"/>
        <end position="359"/>
    </location>
</feature>
<dbReference type="SUPFAM" id="SSF81660">
    <property type="entry name" value="Metal cation-transporting ATPase, ATP-binding domain N"/>
    <property type="match status" value="1"/>
</dbReference>
<evidence type="ECO:0000256" key="2">
    <source>
        <dbReference type="ARBA" id="ARBA00022837"/>
    </source>
</evidence>
<dbReference type="KEGG" id="aprc:113846849"/>
<name>A0A8B8JIQ5_ABRPR</name>
<feature type="region of interest" description="Disordered" evidence="4">
    <location>
        <begin position="49"/>
        <end position="73"/>
    </location>
</feature>
<keyword evidence="3" id="KW-0460">Magnesium</keyword>
<evidence type="ECO:0000256" key="4">
    <source>
        <dbReference type="SAM" id="MobiDB-lite"/>
    </source>
</evidence>
<gene>
    <name evidence="8" type="primary">LOC113846849</name>
</gene>
<dbReference type="Pfam" id="PF00689">
    <property type="entry name" value="Cation_ATPase_C"/>
    <property type="match status" value="1"/>
</dbReference>
<reference evidence="7" key="1">
    <citation type="journal article" date="2019" name="Toxins">
        <title>Detection of Abrin-Like and Prepropulchellin-Like Toxin Genes and Transcripts Using Whole Genome Sequencing and Full-Length Transcript Sequencing of Abrus precatorius.</title>
        <authorList>
            <person name="Hovde B.T."/>
            <person name="Daligault H.E."/>
            <person name="Hanschen E.R."/>
            <person name="Kunde Y.A."/>
            <person name="Johnson M.B."/>
            <person name="Starkenburg S.R."/>
            <person name="Johnson S.L."/>
        </authorList>
    </citation>
    <scope>NUCLEOTIDE SEQUENCE [LARGE SCALE GENOMIC DNA]</scope>
</reference>
<dbReference type="RefSeq" id="XP_027331341.1">
    <property type="nucleotide sequence ID" value="XM_027475540.1"/>
</dbReference>
<evidence type="ECO:0000256" key="5">
    <source>
        <dbReference type="SAM" id="Phobius"/>
    </source>
</evidence>
<dbReference type="Gene3D" id="3.40.1110.10">
    <property type="entry name" value="Calcium-transporting ATPase, cytoplasmic domain N"/>
    <property type="match status" value="1"/>
</dbReference>
<dbReference type="AlphaFoldDB" id="A0A8B8JIQ5"/>
<evidence type="ECO:0000256" key="3">
    <source>
        <dbReference type="ARBA" id="ARBA00022842"/>
    </source>
</evidence>
<feature type="transmembrane region" description="Helical" evidence="5">
    <location>
        <begin position="1012"/>
        <end position="1037"/>
    </location>
</feature>
<evidence type="ECO:0000313" key="8">
    <source>
        <dbReference type="RefSeq" id="XP_027331341.1"/>
    </source>
</evidence>
<dbReference type="InterPro" id="IPR008250">
    <property type="entry name" value="ATPase_P-typ_transduc_dom_A_sf"/>
</dbReference>
<feature type="compositionally biased region" description="Polar residues" evidence="4">
    <location>
        <begin position="58"/>
        <end position="67"/>
    </location>
</feature>
<dbReference type="GO" id="GO:0005886">
    <property type="term" value="C:plasma membrane"/>
    <property type="evidence" value="ECO:0007669"/>
    <property type="project" value="TreeGrafter"/>
</dbReference>
<dbReference type="GeneID" id="113846849"/>
<dbReference type="Gene3D" id="3.40.50.1000">
    <property type="entry name" value="HAD superfamily/HAD-like"/>
    <property type="match status" value="1"/>
</dbReference>
<keyword evidence="2" id="KW-0106">Calcium</keyword>
<keyword evidence="5" id="KW-1133">Transmembrane helix</keyword>
<dbReference type="GO" id="GO:0005388">
    <property type="term" value="F:P-type calcium transporter activity"/>
    <property type="evidence" value="ECO:0007669"/>
    <property type="project" value="TreeGrafter"/>
</dbReference>
<feature type="transmembrane region" description="Helical" evidence="5">
    <location>
        <begin position="939"/>
        <end position="958"/>
    </location>
</feature>
<feature type="transmembrane region" description="Helical" evidence="5">
    <location>
        <begin position="798"/>
        <end position="818"/>
    </location>
</feature>
<keyword evidence="7" id="KW-1185">Reference proteome</keyword>
<dbReference type="GO" id="GO:0000166">
    <property type="term" value="F:nucleotide binding"/>
    <property type="evidence" value="ECO:0007669"/>
    <property type="project" value="InterPro"/>
</dbReference>
<keyword evidence="5" id="KW-0812">Transmembrane</keyword>
<dbReference type="PANTHER" id="PTHR24093:SF454">
    <property type="entry name" value="CATION-TRANSPORTING P-TYPE ATPASE C-TERMINAL DOMAIN-CONTAINING PROTEIN"/>
    <property type="match status" value="1"/>
</dbReference>
<dbReference type="SUPFAM" id="SSF81665">
    <property type="entry name" value="Calcium ATPase, transmembrane domain M"/>
    <property type="match status" value="1"/>
</dbReference>
<dbReference type="OrthoDB" id="1422951at2759"/>
<dbReference type="InterPro" id="IPR023299">
    <property type="entry name" value="ATPase_P-typ_cyto_dom_N"/>
</dbReference>
<proteinExistence type="predicted"/>
<feature type="transmembrane region" description="Helical" evidence="5">
    <location>
        <begin position="171"/>
        <end position="189"/>
    </location>
</feature>
<feature type="domain" description="Cation-transporting P-type ATPase C-terminal" evidence="6">
    <location>
        <begin position="823"/>
        <end position="992"/>
    </location>
</feature>